<comment type="caution">
    <text evidence="1">The sequence shown here is derived from an EMBL/GenBank/DDBJ whole genome shotgun (WGS) entry which is preliminary data.</text>
</comment>
<dbReference type="Proteomes" id="UP001066276">
    <property type="component" value="Chromosome 4_2"/>
</dbReference>
<dbReference type="AlphaFoldDB" id="A0AAV7SIL0"/>
<name>A0AAV7SIL0_PLEWA</name>
<reference evidence="1" key="1">
    <citation type="journal article" date="2022" name="bioRxiv">
        <title>Sequencing and chromosome-scale assembly of the giantPleurodeles waltlgenome.</title>
        <authorList>
            <person name="Brown T."/>
            <person name="Elewa A."/>
            <person name="Iarovenko S."/>
            <person name="Subramanian E."/>
            <person name="Araus A.J."/>
            <person name="Petzold A."/>
            <person name="Susuki M."/>
            <person name="Suzuki K.-i.T."/>
            <person name="Hayashi T."/>
            <person name="Toyoda A."/>
            <person name="Oliveira C."/>
            <person name="Osipova E."/>
            <person name="Leigh N.D."/>
            <person name="Simon A."/>
            <person name="Yun M.H."/>
        </authorList>
    </citation>
    <scope>NUCLEOTIDE SEQUENCE</scope>
    <source>
        <strain evidence="1">20211129_DDA</strain>
        <tissue evidence="1">Liver</tissue>
    </source>
</reference>
<proteinExistence type="predicted"/>
<accession>A0AAV7SIL0</accession>
<gene>
    <name evidence="1" type="ORF">NDU88_004380</name>
</gene>
<organism evidence="1 2">
    <name type="scientific">Pleurodeles waltl</name>
    <name type="common">Iberian ribbed newt</name>
    <dbReference type="NCBI Taxonomy" id="8319"/>
    <lineage>
        <taxon>Eukaryota</taxon>
        <taxon>Metazoa</taxon>
        <taxon>Chordata</taxon>
        <taxon>Craniata</taxon>
        <taxon>Vertebrata</taxon>
        <taxon>Euteleostomi</taxon>
        <taxon>Amphibia</taxon>
        <taxon>Batrachia</taxon>
        <taxon>Caudata</taxon>
        <taxon>Salamandroidea</taxon>
        <taxon>Salamandridae</taxon>
        <taxon>Pleurodelinae</taxon>
        <taxon>Pleurodeles</taxon>
    </lineage>
</organism>
<sequence length="108" mass="12233">MELALHQLEVKDKQAVRLHKAQLEKEKLAVEKKIVIILYKEKLAMSLEEKKPALEMQKMAWKQQKAGSGTAALKEKEAAGVRCTYGGFRKDLVPNFVVGNNIDKWLLA</sequence>
<evidence type="ECO:0000313" key="1">
    <source>
        <dbReference type="EMBL" id="KAJ1163928.1"/>
    </source>
</evidence>
<dbReference type="EMBL" id="JANPWB010000008">
    <property type="protein sequence ID" value="KAJ1163928.1"/>
    <property type="molecule type" value="Genomic_DNA"/>
</dbReference>
<evidence type="ECO:0000313" key="2">
    <source>
        <dbReference type="Proteomes" id="UP001066276"/>
    </source>
</evidence>
<keyword evidence="2" id="KW-1185">Reference proteome</keyword>
<protein>
    <submittedName>
        <fullName evidence="1">Uncharacterized protein</fullName>
    </submittedName>
</protein>